<feature type="domain" description="DUF4960" evidence="2">
    <location>
        <begin position="122"/>
        <end position="385"/>
    </location>
</feature>
<dbReference type="PROSITE" id="PS51257">
    <property type="entry name" value="PROKAR_LIPOPROTEIN"/>
    <property type="match status" value="1"/>
</dbReference>
<dbReference type="Pfam" id="PF16324">
    <property type="entry name" value="DUF4960"/>
    <property type="match status" value="1"/>
</dbReference>
<dbReference type="Proteomes" id="UP000032544">
    <property type="component" value="Unassembled WGS sequence"/>
</dbReference>
<dbReference type="InterPro" id="IPR032526">
    <property type="entry name" value="DUF4960"/>
</dbReference>
<dbReference type="STRING" id="1544798.LH29_09155"/>
<gene>
    <name evidence="3" type="ORF">LH29_09155</name>
</gene>
<organism evidence="3 4">
    <name type="scientific">Draconibacterium sediminis</name>
    <dbReference type="NCBI Taxonomy" id="1544798"/>
    <lineage>
        <taxon>Bacteria</taxon>
        <taxon>Pseudomonadati</taxon>
        <taxon>Bacteroidota</taxon>
        <taxon>Bacteroidia</taxon>
        <taxon>Marinilabiliales</taxon>
        <taxon>Prolixibacteraceae</taxon>
        <taxon>Draconibacterium</taxon>
    </lineage>
</organism>
<protein>
    <recommendedName>
        <fullName evidence="2">DUF4960 domain-containing protein</fullName>
    </recommendedName>
</protein>
<proteinExistence type="predicted"/>
<reference evidence="3 4" key="1">
    <citation type="submission" date="2014-09" db="EMBL/GenBank/DDBJ databases">
        <title>Draft Genome Sequence of Draconibacterium sp. JN14CK-3.</title>
        <authorList>
            <person name="Dong C."/>
            <person name="Lai Q."/>
            <person name="Shao Z."/>
        </authorList>
    </citation>
    <scope>NUCLEOTIDE SEQUENCE [LARGE SCALE GENOMIC DNA]</scope>
    <source>
        <strain evidence="3 4">JN14CK-3</strain>
    </source>
</reference>
<accession>A0A0D8JF21</accession>
<evidence type="ECO:0000313" key="3">
    <source>
        <dbReference type="EMBL" id="KJF45507.1"/>
    </source>
</evidence>
<feature type="signal peptide" evidence="1">
    <location>
        <begin position="1"/>
        <end position="20"/>
    </location>
</feature>
<feature type="chain" id="PRO_5002331070" description="DUF4960 domain-containing protein" evidence="1">
    <location>
        <begin position="21"/>
        <end position="391"/>
    </location>
</feature>
<dbReference type="RefSeq" id="WP_045027822.1">
    <property type="nucleotide sequence ID" value="NZ_JRHC01000001.1"/>
</dbReference>
<comment type="caution">
    <text evidence="3">The sequence shown here is derived from an EMBL/GenBank/DDBJ whole genome shotgun (WGS) entry which is preliminary data.</text>
</comment>
<keyword evidence="1" id="KW-0732">Signal</keyword>
<name>A0A0D8JF21_9BACT</name>
<keyword evidence="4" id="KW-1185">Reference proteome</keyword>
<sequence length="391" mass="43334">MKKYLIYLILITISAGLFSACEEEYNSPLNLDADVKIKSFSVDGTEGEIDEANKTVTVTIESGSNIDLSNISPEIVLPAGAVITPAITSSMDFTNPVEFTIVNGDIYCQYTVTVSEKFYFAFLGEPANVSAMTILDDQKAAEWFLKKYPSAEYVSFSQVADGTVDLSKYNAVWYHSDQGTRPCWPDAQMLYGVADNSAIVSKLKTYYENGGNILLTNFAGSLVDELGIVSEAKFAPNNAFGDIEANPDSYNWGDWDLRWYGNPENPIAQGLNYKSDDPTKFIMLPNGVARRNRTNQYNVDDWTDYAVGGSTIEERVAYFETVNNCEVLVSNWNGMEINLVLWDKHDGKGAAIFIGSGTYDWYAENDVENTAGNREKLTSNSIAYLLAKSKE</sequence>
<dbReference type="OrthoDB" id="696008at2"/>
<evidence type="ECO:0000313" key="4">
    <source>
        <dbReference type="Proteomes" id="UP000032544"/>
    </source>
</evidence>
<evidence type="ECO:0000259" key="2">
    <source>
        <dbReference type="Pfam" id="PF16324"/>
    </source>
</evidence>
<dbReference type="EMBL" id="JRHC01000001">
    <property type="protein sequence ID" value="KJF45507.1"/>
    <property type="molecule type" value="Genomic_DNA"/>
</dbReference>
<dbReference type="AlphaFoldDB" id="A0A0D8JF21"/>
<evidence type="ECO:0000256" key="1">
    <source>
        <dbReference type="SAM" id="SignalP"/>
    </source>
</evidence>
<dbReference type="Gene3D" id="2.60.40.2340">
    <property type="match status" value="1"/>
</dbReference>